<dbReference type="GO" id="GO:0005886">
    <property type="term" value="C:plasma membrane"/>
    <property type="evidence" value="ECO:0007669"/>
    <property type="project" value="UniProtKB-SubCell"/>
</dbReference>
<dbReference type="InterPro" id="IPR017938">
    <property type="entry name" value="Riboflavin_synthase-like_b-brl"/>
</dbReference>
<dbReference type="FunCoup" id="A0A0D2BD96">
    <property type="interactions" value="12"/>
</dbReference>
<evidence type="ECO:0000256" key="5">
    <source>
        <dbReference type="ARBA" id="ARBA00022475"/>
    </source>
</evidence>
<evidence type="ECO:0000256" key="6">
    <source>
        <dbReference type="ARBA" id="ARBA00022692"/>
    </source>
</evidence>
<sequence>MTAIYNLLTRLEGDARNQIELTMHQLIARVNIPYNSSSPPGLIEADTRDPFNKSGKYALGWVFFGLILLAFTSALYCYHAFTDRIRAAWSSHQYEVYKSSATSSPSDDYEMAAFPYPTDKSTNKLFPRVMDLERETHLPRTQPTISGWRPLLFMIALFRFIFYRTIPDWRIHKSLKPIVFPPLSVLFIGFAGVAFSLMYTFVPQPLYWTSIQYGSPPVAIRSGMLAVALLPWVVAMAMKANFVSIITGIGPERLNVFHRWGSYLMLLLSLIHTIPFYITPITDARGVPAFKSFFSRQHFYVYGTGVAALVPLCFLVIHSLPIIRRPMYELFLVLHWPVGAVFVGTMFWHCNNYLTSYSYLYATVAIWLTSWVGRIFYTNFLNPRRMSWLIGDESAITLLPENAVKITVPTQMKWRPGQYVYIRMPGISIFENHPFTIASLCSDDFPSEYGEEYRDLLLVFRPFGGFTRKVVNTALEKGEWKTYRAFLDGPYGGMRRRIESFDKVVLIAGGSGITAIVSQLLDLIKRMRDGKAVTKDVQVIWALKRPETMEWFKEELRICRDCAPPESVRCQFFITSAKRMSVRTHQMTTQAANRHISTYLHDKVNDKFMDIAEKRASYHSKRNSAYIQEYAEGDENLEKELRTENEDVIQPLPKAHIKQINHPNAQAHEGGRDLALDIKTALASGMPDSVLDPSAADEGFNFGFPSTPTEFQKNLMRFAFLPAAKRGADGWSTEYGRPDLPYMLRQMSKSWGKRTCVFVCGPPSMRVTVASAVASLQSLIFTDPEKEEIFLHTENYAL</sequence>
<feature type="transmembrane region" description="Helical" evidence="13">
    <location>
        <begin position="58"/>
        <end position="81"/>
    </location>
</feature>
<accession>A0A0D2BD96</accession>
<keyword evidence="5" id="KW-1003">Cell membrane</keyword>
<dbReference type="Pfam" id="PF08030">
    <property type="entry name" value="NAD_binding_6"/>
    <property type="match status" value="1"/>
</dbReference>
<keyword evidence="4" id="KW-0813">Transport</keyword>
<dbReference type="SUPFAM" id="SSF52343">
    <property type="entry name" value="Ferredoxin reductase-like, C-terminal NADP-linked domain"/>
    <property type="match status" value="2"/>
</dbReference>
<evidence type="ECO:0000256" key="13">
    <source>
        <dbReference type="SAM" id="Phobius"/>
    </source>
</evidence>
<dbReference type="Gene3D" id="3.40.50.80">
    <property type="entry name" value="Nucleotide-binding domain of ferredoxin-NADP reductase (FNR) module"/>
    <property type="match status" value="2"/>
</dbReference>
<evidence type="ECO:0000259" key="14">
    <source>
        <dbReference type="PROSITE" id="PS51384"/>
    </source>
</evidence>
<dbReference type="GO" id="GO:0006879">
    <property type="term" value="P:intracellular iron ion homeostasis"/>
    <property type="evidence" value="ECO:0007669"/>
    <property type="project" value="TreeGrafter"/>
</dbReference>
<feature type="transmembrane region" description="Helical" evidence="13">
    <location>
        <begin position="147"/>
        <end position="166"/>
    </location>
</feature>
<proteinExistence type="inferred from homology"/>
<dbReference type="GO" id="GO:0052851">
    <property type="term" value="F:ferric-chelate reductase (NADPH) activity"/>
    <property type="evidence" value="ECO:0007669"/>
    <property type="project" value="UniProtKB-EC"/>
</dbReference>
<evidence type="ECO:0000256" key="8">
    <source>
        <dbReference type="ARBA" id="ARBA00022989"/>
    </source>
</evidence>
<comment type="similarity">
    <text evidence="2">Belongs to the ferric reductase (FRE) family.</text>
</comment>
<evidence type="ECO:0000256" key="2">
    <source>
        <dbReference type="ARBA" id="ARBA00006278"/>
    </source>
</evidence>
<keyword evidence="7" id="KW-0249">Electron transport</keyword>
<evidence type="ECO:0000256" key="12">
    <source>
        <dbReference type="ARBA" id="ARBA00048483"/>
    </source>
</evidence>
<dbReference type="InterPro" id="IPR013121">
    <property type="entry name" value="Fe_red_NAD-bd_6"/>
</dbReference>
<feature type="transmembrane region" description="Helical" evidence="13">
    <location>
        <begin position="178"/>
        <end position="202"/>
    </location>
</feature>
<feature type="transmembrane region" description="Helical" evidence="13">
    <location>
        <begin position="260"/>
        <end position="279"/>
    </location>
</feature>
<dbReference type="Pfam" id="PF08022">
    <property type="entry name" value="FAD_binding_8"/>
    <property type="match status" value="1"/>
</dbReference>
<feature type="domain" description="FAD-binding FR-type" evidence="14">
    <location>
        <begin position="383"/>
        <end position="497"/>
    </location>
</feature>
<evidence type="ECO:0000256" key="7">
    <source>
        <dbReference type="ARBA" id="ARBA00022982"/>
    </source>
</evidence>
<evidence type="ECO:0000256" key="10">
    <source>
        <dbReference type="ARBA" id="ARBA00023065"/>
    </source>
</evidence>
<reference evidence="15 16" key="1">
    <citation type="submission" date="2015-01" db="EMBL/GenBank/DDBJ databases">
        <title>The Genome Sequence of Ochroconis gallopava CBS43764.</title>
        <authorList>
            <consortium name="The Broad Institute Genomics Platform"/>
            <person name="Cuomo C."/>
            <person name="de Hoog S."/>
            <person name="Gorbushina A."/>
            <person name="Stielow B."/>
            <person name="Teixiera M."/>
            <person name="Abouelleil A."/>
            <person name="Chapman S.B."/>
            <person name="Priest M."/>
            <person name="Young S.K."/>
            <person name="Wortman J."/>
            <person name="Nusbaum C."/>
            <person name="Birren B."/>
        </authorList>
    </citation>
    <scope>NUCLEOTIDE SEQUENCE [LARGE SCALE GENOMIC DNA]</scope>
    <source>
        <strain evidence="15 16">CBS 43764</strain>
    </source>
</reference>
<dbReference type="RefSeq" id="XP_016219278.1">
    <property type="nucleotide sequence ID" value="XM_016353021.1"/>
</dbReference>
<evidence type="ECO:0000256" key="11">
    <source>
        <dbReference type="ARBA" id="ARBA00023136"/>
    </source>
</evidence>
<keyword evidence="16" id="KW-1185">Reference proteome</keyword>
<dbReference type="InterPro" id="IPR051410">
    <property type="entry name" value="Ferric/Cupric_Reductase"/>
</dbReference>
<dbReference type="EC" id="1.16.1.9" evidence="3"/>
<keyword evidence="9" id="KW-0560">Oxidoreductase</keyword>
<evidence type="ECO:0000256" key="9">
    <source>
        <dbReference type="ARBA" id="ARBA00023002"/>
    </source>
</evidence>
<feature type="transmembrane region" description="Helical" evidence="13">
    <location>
        <begin position="359"/>
        <end position="377"/>
    </location>
</feature>
<comment type="catalytic activity">
    <reaction evidence="12">
        <text>2 a Fe(II)-siderophore + NADP(+) + H(+) = 2 a Fe(III)-siderophore + NADPH</text>
        <dbReference type="Rhea" id="RHEA:28795"/>
        <dbReference type="Rhea" id="RHEA-COMP:11342"/>
        <dbReference type="Rhea" id="RHEA-COMP:11344"/>
        <dbReference type="ChEBI" id="CHEBI:15378"/>
        <dbReference type="ChEBI" id="CHEBI:29033"/>
        <dbReference type="ChEBI" id="CHEBI:29034"/>
        <dbReference type="ChEBI" id="CHEBI:57783"/>
        <dbReference type="ChEBI" id="CHEBI:58349"/>
        <dbReference type="EC" id="1.16.1.9"/>
    </reaction>
</comment>
<evidence type="ECO:0000256" key="4">
    <source>
        <dbReference type="ARBA" id="ARBA00022448"/>
    </source>
</evidence>
<keyword evidence="6 13" id="KW-0812">Transmembrane</keyword>
<evidence type="ECO:0000313" key="16">
    <source>
        <dbReference type="Proteomes" id="UP000053259"/>
    </source>
</evidence>
<dbReference type="InterPro" id="IPR017927">
    <property type="entry name" value="FAD-bd_FR_type"/>
</dbReference>
<dbReference type="EMBL" id="KN847529">
    <property type="protein sequence ID" value="KIW09409.1"/>
    <property type="molecule type" value="Genomic_DNA"/>
</dbReference>
<evidence type="ECO:0000256" key="1">
    <source>
        <dbReference type="ARBA" id="ARBA00004651"/>
    </source>
</evidence>
<dbReference type="CDD" id="cd06186">
    <property type="entry name" value="NOX_Duox_like_FAD_NADP"/>
    <property type="match status" value="1"/>
</dbReference>
<dbReference type="GO" id="GO:0015677">
    <property type="term" value="P:copper ion import"/>
    <property type="evidence" value="ECO:0007669"/>
    <property type="project" value="TreeGrafter"/>
</dbReference>
<gene>
    <name evidence="15" type="ORF">PV09_00300</name>
</gene>
<dbReference type="VEuPathDB" id="FungiDB:PV09_00300"/>
<dbReference type="SUPFAM" id="SSF63380">
    <property type="entry name" value="Riboflavin synthase domain-like"/>
    <property type="match status" value="1"/>
</dbReference>
<keyword evidence="10" id="KW-0406">Ion transport</keyword>
<feature type="transmembrane region" description="Helical" evidence="13">
    <location>
        <begin position="299"/>
        <end position="318"/>
    </location>
</feature>
<dbReference type="InterPro" id="IPR013130">
    <property type="entry name" value="Fe3_Rdtase_TM_dom"/>
</dbReference>
<dbReference type="InParanoid" id="A0A0D2BD96"/>
<dbReference type="PANTHER" id="PTHR32361">
    <property type="entry name" value="FERRIC/CUPRIC REDUCTASE TRANSMEMBRANE COMPONENT"/>
    <property type="match status" value="1"/>
</dbReference>
<dbReference type="PANTHER" id="PTHR32361:SF23">
    <property type="entry name" value="FERRIC-CHELATE REDUCTASE"/>
    <property type="match status" value="1"/>
</dbReference>
<feature type="transmembrane region" description="Helical" evidence="13">
    <location>
        <begin position="222"/>
        <end position="248"/>
    </location>
</feature>
<feature type="transmembrane region" description="Helical" evidence="13">
    <location>
        <begin position="504"/>
        <end position="521"/>
    </location>
</feature>
<keyword evidence="11 13" id="KW-0472">Membrane</keyword>
<keyword evidence="8 13" id="KW-1133">Transmembrane helix</keyword>
<comment type="subcellular location">
    <subcellularLocation>
        <location evidence="1">Cell membrane</location>
        <topology evidence="1">Multi-pass membrane protein</topology>
    </subcellularLocation>
</comment>
<dbReference type="GeneID" id="27308273"/>
<organism evidence="15 16">
    <name type="scientific">Verruconis gallopava</name>
    <dbReference type="NCBI Taxonomy" id="253628"/>
    <lineage>
        <taxon>Eukaryota</taxon>
        <taxon>Fungi</taxon>
        <taxon>Dikarya</taxon>
        <taxon>Ascomycota</taxon>
        <taxon>Pezizomycotina</taxon>
        <taxon>Dothideomycetes</taxon>
        <taxon>Pleosporomycetidae</taxon>
        <taxon>Venturiales</taxon>
        <taxon>Sympoventuriaceae</taxon>
        <taxon>Verruconis</taxon>
    </lineage>
</organism>
<dbReference type="Proteomes" id="UP000053259">
    <property type="component" value="Unassembled WGS sequence"/>
</dbReference>
<dbReference type="InterPro" id="IPR039261">
    <property type="entry name" value="FNR_nucleotide-bd"/>
</dbReference>
<dbReference type="SFLD" id="SFLDG01168">
    <property type="entry name" value="Ferric_reductase_subgroup_(FRE"/>
    <property type="match status" value="1"/>
</dbReference>
<dbReference type="InterPro" id="IPR013112">
    <property type="entry name" value="FAD-bd_8"/>
</dbReference>
<feature type="transmembrane region" description="Helical" evidence="13">
    <location>
        <begin position="330"/>
        <end position="347"/>
    </location>
</feature>
<dbReference type="OrthoDB" id="167398at2759"/>
<evidence type="ECO:0000256" key="3">
    <source>
        <dbReference type="ARBA" id="ARBA00012668"/>
    </source>
</evidence>
<dbReference type="SFLD" id="SFLDS00052">
    <property type="entry name" value="Ferric_Reductase_Domain"/>
    <property type="match status" value="1"/>
</dbReference>
<dbReference type="AlphaFoldDB" id="A0A0D2BD96"/>
<evidence type="ECO:0000313" key="15">
    <source>
        <dbReference type="EMBL" id="KIW09409.1"/>
    </source>
</evidence>
<name>A0A0D2BD96_9PEZI</name>
<dbReference type="GO" id="GO:0006826">
    <property type="term" value="P:iron ion transport"/>
    <property type="evidence" value="ECO:0007669"/>
    <property type="project" value="UniProtKB-ARBA"/>
</dbReference>
<dbReference type="STRING" id="253628.A0A0D2BD96"/>
<dbReference type="PROSITE" id="PS51384">
    <property type="entry name" value="FAD_FR"/>
    <property type="match status" value="1"/>
</dbReference>
<protein>
    <recommendedName>
        <fullName evidence="3">ferric-chelate reductase (NADPH)</fullName>
        <ecNumber evidence="3">1.16.1.9</ecNumber>
    </recommendedName>
</protein>
<dbReference type="Pfam" id="PF01794">
    <property type="entry name" value="Ferric_reduct"/>
    <property type="match status" value="1"/>
</dbReference>